<dbReference type="RefSeq" id="WP_210117424.1">
    <property type="nucleotide sequence ID" value="NZ_CP054257.1"/>
</dbReference>
<dbReference type="Proteomes" id="UP000671995">
    <property type="component" value="Chromosome"/>
</dbReference>
<evidence type="ECO:0000313" key="1">
    <source>
        <dbReference type="EMBL" id="QTQ12712.1"/>
    </source>
</evidence>
<dbReference type="PANTHER" id="PTHR47381:SF3">
    <property type="entry name" value="ALPHA_BETA-HYDROLASES SUPERFAMILY PROTEIN"/>
    <property type="match status" value="1"/>
</dbReference>
<dbReference type="InterPro" id="IPR029058">
    <property type="entry name" value="AB_hydrolase_fold"/>
</dbReference>
<dbReference type="InterPro" id="IPR025890">
    <property type="entry name" value="Abhydrolase_bac"/>
</dbReference>
<dbReference type="Gene3D" id="3.40.50.1820">
    <property type="entry name" value="alpha/beta hydrolase"/>
    <property type="match status" value="1"/>
</dbReference>
<dbReference type="PANTHER" id="PTHR47381">
    <property type="entry name" value="ALPHA/BETA-HYDROLASES SUPERFAMILY PROTEIN"/>
    <property type="match status" value="1"/>
</dbReference>
<sequence>MSSQQSTVYYDSLKGMLLKYDKYSRKSRFLGKGLEDFQKWKINSKNILCNLLGLSLMDRTELNPQMLESGPYTDGISFEKILLETEPDIYMPVLILIPKTTPKGVFLAMSGHRGVGKESVAGHHVNSTVDGAIEFYNYDYGYQLAKLGYVVACPETRGFGERRDAAAQGNTPEKLLSCSCFQLAHMAEGMGETVVGMQVWDNMRLIDYLERRAEWSLDNLGSIGFSGGGMQTLWLSAMDARVKQVYISGYFYGARDSFMLLNGNCSCNYVPGLWRHFDLGDIASIIAPKPMVIQTCSEDALNGPRGLKNVEEQLQILRKAYSFYNAEDRLIHEIFPGQHHMHTDNLEKLTNQFDSILRKM</sequence>
<dbReference type="EMBL" id="CP054257">
    <property type="protein sequence ID" value="QTQ12712.1"/>
    <property type="molecule type" value="Genomic_DNA"/>
</dbReference>
<dbReference type="SUPFAM" id="SSF53474">
    <property type="entry name" value="alpha/beta-Hydrolases"/>
    <property type="match status" value="1"/>
</dbReference>
<protein>
    <submittedName>
        <fullName evidence="1">Uncharacterized protein</fullName>
    </submittedName>
</protein>
<dbReference type="Pfam" id="PF12715">
    <property type="entry name" value="Abhydrolase_7"/>
    <property type="match status" value="1"/>
</dbReference>
<name>A0A975F1M3_9SPIR</name>
<dbReference type="AlphaFoldDB" id="A0A975F1M3"/>
<reference evidence="1" key="2">
    <citation type="journal article" date="2021" name="Microbiol. Resour. Announc.">
        <title>Complete Genome Sequences of Three Human Oral Treponema parvum Isolates.</title>
        <authorList>
            <person name="Zeng H."/>
            <person name="Watt R.M."/>
        </authorList>
    </citation>
    <scope>NUCLEOTIDE SEQUENCE</scope>
    <source>
        <strain evidence="1">ATCC 700773</strain>
    </source>
</reference>
<reference evidence="1" key="1">
    <citation type="submission" date="2020-05" db="EMBL/GenBank/DDBJ databases">
        <authorList>
            <person name="Zeng H."/>
            <person name="Chan Y.K."/>
            <person name="Watt R.M."/>
        </authorList>
    </citation>
    <scope>NUCLEOTIDE SEQUENCE</scope>
    <source>
        <strain evidence="1">ATCC 700773</strain>
    </source>
</reference>
<organism evidence="1 2">
    <name type="scientific">Treponema parvum</name>
    <dbReference type="NCBI Taxonomy" id="138851"/>
    <lineage>
        <taxon>Bacteria</taxon>
        <taxon>Pseudomonadati</taxon>
        <taxon>Spirochaetota</taxon>
        <taxon>Spirochaetia</taxon>
        <taxon>Spirochaetales</taxon>
        <taxon>Treponemataceae</taxon>
        <taxon>Treponema</taxon>
    </lineage>
</organism>
<gene>
    <name evidence="1" type="ORF">HRI96_11200</name>
</gene>
<proteinExistence type="predicted"/>
<evidence type="ECO:0000313" key="2">
    <source>
        <dbReference type="Proteomes" id="UP000671995"/>
    </source>
</evidence>
<accession>A0A975F1M3</accession>